<dbReference type="EMBL" id="BAABJW010000002">
    <property type="protein sequence ID" value="GAA4809645.1"/>
    <property type="molecule type" value="Genomic_DNA"/>
</dbReference>
<comment type="caution">
    <text evidence="4">The sequence shown here is derived from an EMBL/GenBank/DDBJ whole genome shotgun (WGS) entry which is preliminary data.</text>
</comment>
<feature type="compositionally biased region" description="Polar residues" evidence="1">
    <location>
        <begin position="83"/>
        <end position="93"/>
    </location>
</feature>
<reference evidence="5" key="1">
    <citation type="journal article" date="2019" name="Int. J. Syst. Evol. Microbiol.">
        <title>The Global Catalogue of Microorganisms (GCM) 10K type strain sequencing project: providing services to taxonomists for standard genome sequencing and annotation.</title>
        <authorList>
            <consortium name="The Broad Institute Genomics Platform"/>
            <consortium name="The Broad Institute Genome Sequencing Center for Infectious Disease"/>
            <person name="Wu L."/>
            <person name="Ma J."/>
        </authorList>
    </citation>
    <scope>NUCLEOTIDE SEQUENCE [LARGE SCALE GENOMIC DNA]</scope>
    <source>
        <strain evidence="5">JCM 18325</strain>
    </source>
</reference>
<keyword evidence="2" id="KW-0732">Signal</keyword>
<feature type="domain" description="DUF11" evidence="3">
    <location>
        <begin position="99"/>
        <end position="208"/>
    </location>
</feature>
<protein>
    <recommendedName>
        <fullName evidence="3">DUF11 domain-containing protein</fullName>
    </recommendedName>
</protein>
<gene>
    <name evidence="4" type="ORF">GCM10023330_15720</name>
</gene>
<dbReference type="Pfam" id="PF01345">
    <property type="entry name" value="DUF11"/>
    <property type="match status" value="1"/>
</dbReference>
<dbReference type="RefSeq" id="WP_345276398.1">
    <property type="nucleotide sequence ID" value="NZ_BAABJW010000002.1"/>
</dbReference>
<feature type="compositionally biased region" description="Basic and acidic residues" evidence="1">
    <location>
        <begin position="64"/>
        <end position="82"/>
    </location>
</feature>
<name>A0ABP9CFH5_9FLAO</name>
<keyword evidence="5" id="KW-1185">Reference proteome</keyword>
<accession>A0ABP9CFH5</accession>
<dbReference type="InterPro" id="IPR001434">
    <property type="entry name" value="OmcB-like_DUF11"/>
</dbReference>
<dbReference type="Proteomes" id="UP001501433">
    <property type="component" value="Unassembled WGS sequence"/>
</dbReference>
<organism evidence="4 5">
    <name type="scientific">Litoribaculum gwangyangense</name>
    <dbReference type="NCBI Taxonomy" id="1130722"/>
    <lineage>
        <taxon>Bacteria</taxon>
        <taxon>Pseudomonadati</taxon>
        <taxon>Bacteroidota</taxon>
        <taxon>Flavobacteriia</taxon>
        <taxon>Flavobacteriales</taxon>
        <taxon>Flavobacteriaceae</taxon>
        <taxon>Litoribaculum</taxon>
    </lineage>
</organism>
<feature type="region of interest" description="Disordered" evidence="1">
    <location>
        <begin position="196"/>
        <end position="230"/>
    </location>
</feature>
<proteinExistence type="predicted"/>
<evidence type="ECO:0000313" key="4">
    <source>
        <dbReference type="EMBL" id="GAA4809645.1"/>
    </source>
</evidence>
<feature type="compositionally biased region" description="Polar residues" evidence="1">
    <location>
        <begin position="196"/>
        <end position="215"/>
    </location>
</feature>
<evidence type="ECO:0000256" key="2">
    <source>
        <dbReference type="SAM" id="SignalP"/>
    </source>
</evidence>
<feature type="compositionally biased region" description="Acidic residues" evidence="1">
    <location>
        <begin position="221"/>
        <end position="230"/>
    </location>
</feature>
<evidence type="ECO:0000259" key="3">
    <source>
        <dbReference type="Pfam" id="PF01345"/>
    </source>
</evidence>
<sequence>MKTKHILLLVLTFCLSYNVEAQLLKKLKQKAEQAAERTILRKTDETVSKKTEEVIDDVANPNTDKQKDTKKEVELPESDKKQPSQNGVASSNTQSLEADLHFQNSVQPEVTQLGGSVTFNMAVNNKGPAASNDIVCKVVIPKSYEVANISVSQGNYDKNSQLWTVGTLDAWKRATLTAMVIVLDDKDSMTTGEIISCSTKDPDSTPNNGIDTNGNGLIIDDQGDEDDGDGQDVKIKEIRQVVSTNGNGEDIKMMLEHKKDKIISFLDFDTMAMRMEYHSKGKNPDPVYWDKDGYIYSGEKGQYYKIPFDQVKSMGKNMVKMFSQGSEGMPGAFVPKVNGKEVNLEFPNEPIVYNGYELHVYPNKYPMVEWAFVYHPKIFRGADDVKEESVTCRGKAGCTKFTSTAGESVGSTVLFDHKDRLAEITNPDGASAVYTYEPTTVTLPAAQVFNFNFGN</sequence>
<evidence type="ECO:0000256" key="1">
    <source>
        <dbReference type="SAM" id="MobiDB-lite"/>
    </source>
</evidence>
<dbReference type="Gene3D" id="2.60.40.1170">
    <property type="entry name" value="Mu homology domain, subdomain B"/>
    <property type="match status" value="1"/>
</dbReference>
<feature type="signal peptide" evidence="2">
    <location>
        <begin position="1"/>
        <end position="21"/>
    </location>
</feature>
<feature type="region of interest" description="Disordered" evidence="1">
    <location>
        <begin position="51"/>
        <end position="93"/>
    </location>
</feature>
<feature type="chain" id="PRO_5047247082" description="DUF11 domain-containing protein" evidence="2">
    <location>
        <begin position="22"/>
        <end position="455"/>
    </location>
</feature>
<evidence type="ECO:0000313" key="5">
    <source>
        <dbReference type="Proteomes" id="UP001501433"/>
    </source>
</evidence>